<dbReference type="Proteomes" id="UP000000305">
    <property type="component" value="Unassembled WGS sequence"/>
</dbReference>
<evidence type="ECO:0000313" key="3">
    <source>
        <dbReference type="Proteomes" id="UP000000305"/>
    </source>
</evidence>
<sequence length="306" mass="34438">MDCDLGPLRRCSTTTKHIKVAPRSRGSRRDLVTQRPTRVNATNLEPSLAFFFIRRDVHSAKRDCPAVDAPSTTNVFHSPAAARSETRRKTCQQPHRADKPAKNRIANDLVKESPGRGEKVKRENHPGSSGGGGGGGHRSRQPKRPNQTKAKHNQMNHNLWASVAIDGKCNAMLGVRPIKMGKRNQTQKFGDQTGNEQQEEETFRAAFNSINDELVVSWSSSNSDKSRKEQLSRSTAAHRFMQRIRLCHPKWPTMTEDLMHYTTKGPGERTVSLRCFIRRRFLRCPRRGGGGGLVRPSIYVAMWLPP</sequence>
<feature type="compositionally biased region" description="Basic and acidic residues" evidence="1">
    <location>
        <begin position="109"/>
        <end position="125"/>
    </location>
</feature>
<evidence type="ECO:0000313" key="2">
    <source>
        <dbReference type="EMBL" id="EFX81656.1"/>
    </source>
</evidence>
<evidence type="ECO:0000256" key="1">
    <source>
        <dbReference type="SAM" id="MobiDB-lite"/>
    </source>
</evidence>
<feature type="region of interest" description="Disordered" evidence="1">
    <location>
        <begin position="64"/>
        <end position="152"/>
    </location>
</feature>
<proteinExistence type="predicted"/>
<accession>E9GFL5</accession>
<reference evidence="2 3" key="1">
    <citation type="journal article" date="2011" name="Science">
        <title>The ecoresponsive genome of Daphnia pulex.</title>
        <authorList>
            <person name="Colbourne J.K."/>
            <person name="Pfrender M.E."/>
            <person name="Gilbert D."/>
            <person name="Thomas W.K."/>
            <person name="Tucker A."/>
            <person name="Oakley T.H."/>
            <person name="Tokishita S."/>
            <person name="Aerts A."/>
            <person name="Arnold G.J."/>
            <person name="Basu M.K."/>
            <person name="Bauer D.J."/>
            <person name="Caceres C.E."/>
            <person name="Carmel L."/>
            <person name="Casola C."/>
            <person name="Choi J.H."/>
            <person name="Detter J.C."/>
            <person name="Dong Q."/>
            <person name="Dusheyko S."/>
            <person name="Eads B.D."/>
            <person name="Frohlich T."/>
            <person name="Geiler-Samerotte K.A."/>
            <person name="Gerlach D."/>
            <person name="Hatcher P."/>
            <person name="Jogdeo S."/>
            <person name="Krijgsveld J."/>
            <person name="Kriventseva E.V."/>
            <person name="Kultz D."/>
            <person name="Laforsch C."/>
            <person name="Lindquist E."/>
            <person name="Lopez J."/>
            <person name="Manak J.R."/>
            <person name="Muller J."/>
            <person name="Pangilinan J."/>
            <person name="Patwardhan R.P."/>
            <person name="Pitluck S."/>
            <person name="Pritham E.J."/>
            <person name="Rechtsteiner A."/>
            <person name="Rho M."/>
            <person name="Rogozin I.B."/>
            <person name="Sakarya O."/>
            <person name="Salamov A."/>
            <person name="Schaack S."/>
            <person name="Shapiro H."/>
            <person name="Shiga Y."/>
            <person name="Skalitzky C."/>
            <person name="Smith Z."/>
            <person name="Souvorov A."/>
            <person name="Sung W."/>
            <person name="Tang Z."/>
            <person name="Tsuchiya D."/>
            <person name="Tu H."/>
            <person name="Vos H."/>
            <person name="Wang M."/>
            <person name="Wolf Y.I."/>
            <person name="Yamagata H."/>
            <person name="Yamada T."/>
            <person name="Ye Y."/>
            <person name="Shaw J.R."/>
            <person name="Andrews J."/>
            <person name="Crease T.J."/>
            <person name="Tang H."/>
            <person name="Lucas S.M."/>
            <person name="Robertson H.M."/>
            <person name="Bork P."/>
            <person name="Koonin E.V."/>
            <person name="Zdobnov E.M."/>
            <person name="Grigoriev I.V."/>
            <person name="Lynch M."/>
            <person name="Boore J.L."/>
        </authorList>
    </citation>
    <scope>NUCLEOTIDE SEQUENCE [LARGE SCALE GENOMIC DNA]</scope>
</reference>
<dbReference type="AlphaFoldDB" id="E9GFL5"/>
<gene>
    <name evidence="2" type="ORF">DAPPUDRAFT_242003</name>
</gene>
<dbReference type="KEGG" id="dpx:DAPPUDRAFT_242003"/>
<dbReference type="InParanoid" id="E9GFL5"/>
<name>E9GFL5_DAPPU</name>
<organism evidence="2 3">
    <name type="scientific">Daphnia pulex</name>
    <name type="common">Water flea</name>
    <dbReference type="NCBI Taxonomy" id="6669"/>
    <lineage>
        <taxon>Eukaryota</taxon>
        <taxon>Metazoa</taxon>
        <taxon>Ecdysozoa</taxon>
        <taxon>Arthropoda</taxon>
        <taxon>Crustacea</taxon>
        <taxon>Branchiopoda</taxon>
        <taxon>Diplostraca</taxon>
        <taxon>Cladocera</taxon>
        <taxon>Anomopoda</taxon>
        <taxon>Daphniidae</taxon>
        <taxon>Daphnia</taxon>
    </lineage>
</organism>
<protein>
    <submittedName>
        <fullName evidence="2">Uncharacterized protein</fullName>
    </submittedName>
</protein>
<keyword evidence="3" id="KW-1185">Reference proteome</keyword>
<dbReference type="EMBL" id="GL732542">
    <property type="protein sequence ID" value="EFX81656.1"/>
    <property type="molecule type" value="Genomic_DNA"/>
</dbReference>
<dbReference type="HOGENOM" id="CLU_909899_0_0_1"/>